<evidence type="ECO:0000313" key="10">
    <source>
        <dbReference type="EMBL" id="CAI6348107.1"/>
    </source>
</evidence>
<dbReference type="GO" id="GO:0003677">
    <property type="term" value="F:DNA binding"/>
    <property type="evidence" value="ECO:0007669"/>
    <property type="project" value="UniProtKB-KW"/>
</dbReference>
<gene>
    <name evidence="10" type="ORF">MEUPH1_LOCUS4818</name>
</gene>
<dbReference type="AlphaFoldDB" id="A0AAV0VYZ5"/>
<reference evidence="10 11" key="1">
    <citation type="submission" date="2023-01" db="EMBL/GenBank/DDBJ databases">
        <authorList>
            <person name="Whitehead M."/>
        </authorList>
    </citation>
    <scope>NUCLEOTIDE SEQUENCE [LARGE SCALE GENOMIC DNA]</scope>
</reference>
<evidence type="ECO:0000256" key="5">
    <source>
        <dbReference type="ARBA" id="ARBA00022705"/>
    </source>
</evidence>
<dbReference type="PANTHER" id="PTHR31511:SF12">
    <property type="entry name" value="RHO TERMINATION FACTOR N-TERMINAL DOMAIN-CONTAINING PROTEIN"/>
    <property type="match status" value="1"/>
</dbReference>
<dbReference type="GO" id="GO:0042575">
    <property type="term" value="C:DNA polymerase complex"/>
    <property type="evidence" value="ECO:0007669"/>
    <property type="project" value="UniProtKB-ARBA"/>
</dbReference>
<proteinExistence type="inferred from homology"/>
<dbReference type="InterPro" id="IPR044925">
    <property type="entry name" value="His-Me_finger_sf"/>
</dbReference>
<dbReference type="GO" id="GO:0000166">
    <property type="term" value="F:nucleotide binding"/>
    <property type="evidence" value="ECO:0007669"/>
    <property type="project" value="InterPro"/>
</dbReference>
<dbReference type="EC" id="2.7.7.7" evidence="2"/>
<dbReference type="SUPFAM" id="SSF56672">
    <property type="entry name" value="DNA/RNA polymerases"/>
    <property type="match status" value="1"/>
</dbReference>
<accession>A0AAV0VYZ5</accession>
<evidence type="ECO:0000313" key="11">
    <source>
        <dbReference type="Proteomes" id="UP001160148"/>
    </source>
</evidence>
<dbReference type="Pfam" id="PF03175">
    <property type="entry name" value="DNA_pol_B_2"/>
    <property type="match status" value="1"/>
</dbReference>
<feature type="domain" description="DNA-directed DNA polymerase family B mitochondria/virus" evidence="9">
    <location>
        <begin position="512"/>
        <end position="922"/>
    </location>
</feature>
<dbReference type="InterPro" id="IPR012337">
    <property type="entry name" value="RNaseH-like_sf"/>
</dbReference>
<keyword evidence="4" id="KW-0548">Nucleotidyltransferase</keyword>
<evidence type="ECO:0000256" key="6">
    <source>
        <dbReference type="ARBA" id="ARBA00022932"/>
    </source>
</evidence>
<evidence type="ECO:0000256" key="1">
    <source>
        <dbReference type="ARBA" id="ARBA00005755"/>
    </source>
</evidence>
<dbReference type="Pfam" id="PF02945">
    <property type="entry name" value="Endonuclease_7"/>
    <property type="match status" value="1"/>
</dbReference>
<evidence type="ECO:0000259" key="9">
    <source>
        <dbReference type="Pfam" id="PF03175"/>
    </source>
</evidence>
<comment type="catalytic activity">
    <reaction evidence="8">
        <text>DNA(n) + a 2'-deoxyribonucleoside 5'-triphosphate = DNA(n+1) + diphosphate</text>
        <dbReference type="Rhea" id="RHEA:22508"/>
        <dbReference type="Rhea" id="RHEA-COMP:17339"/>
        <dbReference type="Rhea" id="RHEA-COMP:17340"/>
        <dbReference type="ChEBI" id="CHEBI:33019"/>
        <dbReference type="ChEBI" id="CHEBI:61560"/>
        <dbReference type="ChEBI" id="CHEBI:173112"/>
        <dbReference type="EC" id="2.7.7.7"/>
    </reaction>
</comment>
<comment type="similarity">
    <text evidence="1">Belongs to the DNA polymerase type-B family.</text>
</comment>
<evidence type="ECO:0000256" key="4">
    <source>
        <dbReference type="ARBA" id="ARBA00022695"/>
    </source>
</evidence>
<dbReference type="SUPFAM" id="SSF53098">
    <property type="entry name" value="Ribonuclease H-like"/>
    <property type="match status" value="1"/>
</dbReference>
<comment type="caution">
    <text evidence="10">The sequence shown here is derived from an EMBL/GenBank/DDBJ whole genome shotgun (WGS) entry which is preliminary data.</text>
</comment>
<dbReference type="InterPro" id="IPR043502">
    <property type="entry name" value="DNA/RNA_pol_sf"/>
</dbReference>
<dbReference type="PANTHER" id="PTHR31511">
    <property type="entry name" value="PROTEIN CBG23764"/>
    <property type="match status" value="1"/>
</dbReference>
<sequence length="1252" mass="144237">MVNTPGFIELDSSLDRTVVWYYRGNTENYVSYATFLDSIKLELMNKINDCVRINPIKYNLKLESIYVHRELPAEDRAFKTVSREVYIHSDVSAMVDEDFAALMSEEDRYMKKGSGFTLSTINGLLLGIYEHTPLGGSSYIPLPENIMRKKAVINPLNIDDDCFKWAILARHVSVGHHNHVGQKYYNEEHRYDFSELSSPTPISEICIFERRNRGVSVNVYGLKPGKGGKVGKGGKDGKGEKVGKESVVYPIRVVENEKADHFDLLVIEGSERMHYTYISNFSRLVRSQKTSHRGKLFICKRCFTSFDEQVKKNKLCGNEALKQHMRLCGPNKPILPVMPEEGEVLKFNGWGSMQRHPFVIYADFEALLEKQTERVGASTDGIHAHHPMSYGYFVKAAADVPVELMEKYDIPQTPVIYRGSESRDEVAKHFVASVTDISIRLGNLLKATNVPISMSVEEVRVHNAKSVCDMCKLPFTETRCKVPDHCHLSGRLRHTLCSPCNLKLVTPKFVPCFLHNLSKYDAHFIVTELGYDKESITVIPNSEENYISFSKRLMPGFSVRFLDSCRFMASSLAELAGNLLTKPGEFGKFRETAKAFQPSDMPLVTRKGVFPYEYTDKWSRLEETTLPPKREFYSMLLEKHVTDEDYVHATEVWHHFNCTTLGDYSDLYLKVDVLLLADVMENFRDLCMSTYNLDPVYYYTAPGFTFDAMLRYTGVSLELLTDYDMVLFMEQGIRGGLVQASERYCRANNPKTPGYDAEKPPSWLVYQDCNNLYGYAMGEYMPYGGFKWYERDLDRSLELLDGMTDKSDVGRIYEVDIAYPDHLHDAHNDLPFLPRNATPPGSKVNKLMATLERKERYIVHYRNLKQAIANGLIVEKVHRVLEFKQSAWLAKYINLNTEMRKKASNEFERDFFKLLNNAVFGKTMECVRNRISMELVSCPRRMRKLINKPTFKHVTTYTENLAAVSLQHSDIRFSKPIYVGFAVLEISKELMYDYHYNVMRRHYNDSIRLMYMDTDSLVYRVYTDDFYKDLVDNPTLLERMDTSNLPVTHPCYVATRKKIPGLFKDETAGRTMYEFIALRAKSYAYKIEGDEKLVAKGIRGHVVRNHMTFEDHKRCLFEVDDDDNAADGTESEEVGDDDDDYMEDDFDDDVTLKGEELKRRARLMARSVIQTIHENAAADTAANIAGVEFVPTPLPSYTPYTPYRENVSIRSFEHRIKTIKTMKMTLNRFDDKRVVDDDRVRTRAYGHYALRV</sequence>
<dbReference type="InterPro" id="IPR023211">
    <property type="entry name" value="DNA_pol_palm_dom_sf"/>
</dbReference>
<keyword evidence="11" id="KW-1185">Reference proteome</keyword>
<evidence type="ECO:0000256" key="8">
    <source>
        <dbReference type="ARBA" id="ARBA00049244"/>
    </source>
</evidence>
<dbReference type="Gene3D" id="3.40.1800.10">
    <property type="entry name" value="His-Me finger endonucleases"/>
    <property type="match status" value="1"/>
</dbReference>
<dbReference type="GO" id="GO:0003887">
    <property type="term" value="F:DNA-directed DNA polymerase activity"/>
    <property type="evidence" value="ECO:0007669"/>
    <property type="project" value="UniProtKB-KW"/>
</dbReference>
<dbReference type="InterPro" id="IPR004868">
    <property type="entry name" value="DNA-dir_DNA_pol_B_mt/vir"/>
</dbReference>
<evidence type="ECO:0000256" key="2">
    <source>
        <dbReference type="ARBA" id="ARBA00012417"/>
    </source>
</evidence>
<protein>
    <recommendedName>
        <fullName evidence="2">DNA-directed DNA polymerase</fullName>
        <ecNumber evidence="2">2.7.7.7</ecNumber>
    </recommendedName>
</protein>
<organism evidence="10 11">
    <name type="scientific">Macrosiphum euphorbiae</name>
    <name type="common">potato aphid</name>
    <dbReference type="NCBI Taxonomy" id="13131"/>
    <lineage>
        <taxon>Eukaryota</taxon>
        <taxon>Metazoa</taxon>
        <taxon>Ecdysozoa</taxon>
        <taxon>Arthropoda</taxon>
        <taxon>Hexapoda</taxon>
        <taxon>Insecta</taxon>
        <taxon>Pterygota</taxon>
        <taxon>Neoptera</taxon>
        <taxon>Paraneoptera</taxon>
        <taxon>Hemiptera</taxon>
        <taxon>Sternorrhyncha</taxon>
        <taxon>Aphidomorpha</taxon>
        <taxon>Aphidoidea</taxon>
        <taxon>Aphididae</taxon>
        <taxon>Macrosiphini</taxon>
        <taxon>Macrosiphum</taxon>
    </lineage>
</organism>
<keyword evidence="5" id="KW-0235">DNA replication</keyword>
<dbReference type="Proteomes" id="UP001160148">
    <property type="component" value="Unassembled WGS sequence"/>
</dbReference>
<dbReference type="Gene3D" id="3.90.1600.10">
    <property type="entry name" value="Palm domain of DNA polymerase"/>
    <property type="match status" value="1"/>
</dbReference>
<keyword evidence="3" id="KW-0808">Transferase</keyword>
<keyword evidence="7" id="KW-0238">DNA-binding</keyword>
<dbReference type="InterPro" id="IPR038563">
    <property type="entry name" value="Endonuclease_7_sf"/>
</dbReference>
<keyword evidence="6" id="KW-0239">DNA-directed DNA polymerase</keyword>
<dbReference type="SUPFAM" id="SSF54060">
    <property type="entry name" value="His-Me finger endonucleases"/>
    <property type="match status" value="1"/>
</dbReference>
<name>A0AAV0VYZ5_9HEMI</name>
<dbReference type="GO" id="GO:0006260">
    <property type="term" value="P:DNA replication"/>
    <property type="evidence" value="ECO:0007669"/>
    <property type="project" value="UniProtKB-KW"/>
</dbReference>
<dbReference type="EMBL" id="CARXXK010000001">
    <property type="protein sequence ID" value="CAI6348107.1"/>
    <property type="molecule type" value="Genomic_DNA"/>
</dbReference>
<evidence type="ECO:0000256" key="7">
    <source>
        <dbReference type="ARBA" id="ARBA00023125"/>
    </source>
</evidence>
<dbReference type="InterPro" id="IPR004211">
    <property type="entry name" value="Endonuclease_7"/>
</dbReference>
<evidence type="ECO:0000256" key="3">
    <source>
        <dbReference type="ARBA" id="ARBA00022679"/>
    </source>
</evidence>